<dbReference type="GO" id="GO:0030488">
    <property type="term" value="P:tRNA methylation"/>
    <property type="evidence" value="ECO:0007669"/>
    <property type="project" value="TreeGrafter"/>
</dbReference>
<comment type="function">
    <text evidence="6">Exhibits a very high intrinsic GTPase hydrolysis rate. Involved in the addition of a carboxymethylaminomethyl (cmnm) group at the wobble position (U34) of certain tRNAs, forming tRNA-cmnm(5)s(2)U34.</text>
</comment>
<dbReference type="InterPro" id="IPR027417">
    <property type="entry name" value="P-loop_NTPase"/>
</dbReference>
<dbReference type="HAMAP" id="MF_00379">
    <property type="entry name" value="GTPase_MnmE"/>
    <property type="match status" value="1"/>
</dbReference>
<evidence type="ECO:0000256" key="1">
    <source>
        <dbReference type="ARBA" id="ARBA00011043"/>
    </source>
</evidence>
<name>A0A838YR05_9GAMM</name>
<dbReference type="InterPro" id="IPR004520">
    <property type="entry name" value="GTPase_MnmE"/>
</dbReference>
<feature type="binding site" evidence="6">
    <location>
        <position position="225"/>
    </location>
    <ligand>
        <name>Mg(2+)</name>
        <dbReference type="ChEBI" id="CHEBI:18420"/>
    </ligand>
</feature>
<keyword evidence="6" id="KW-0479">Metal-binding</keyword>
<dbReference type="AlphaFoldDB" id="A0A838YR05"/>
<feature type="binding site" evidence="6">
    <location>
        <position position="436"/>
    </location>
    <ligand>
        <name>(6S)-5-formyl-5,6,7,8-tetrahydrofolate</name>
        <dbReference type="ChEBI" id="CHEBI:57457"/>
    </ligand>
</feature>
<evidence type="ECO:0000256" key="5">
    <source>
        <dbReference type="ARBA" id="ARBA00023134"/>
    </source>
</evidence>
<feature type="binding site" evidence="6">
    <location>
        <position position="240"/>
    </location>
    <ligand>
        <name>K(+)</name>
        <dbReference type="ChEBI" id="CHEBI:29103"/>
    </ligand>
</feature>
<accession>A0A838YR05</accession>
<dbReference type="CDD" id="cd04164">
    <property type="entry name" value="trmE"/>
    <property type="match status" value="1"/>
</dbReference>
<evidence type="ECO:0000259" key="10">
    <source>
        <dbReference type="Pfam" id="PF12631"/>
    </source>
</evidence>
<dbReference type="NCBIfam" id="TIGR00450">
    <property type="entry name" value="mnmE_trmE_thdF"/>
    <property type="match status" value="1"/>
</dbReference>
<dbReference type="EMBL" id="JACETM010000004">
    <property type="protein sequence ID" value="MBA4723771.1"/>
    <property type="molecule type" value="Genomic_DNA"/>
</dbReference>
<dbReference type="InterPro" id="IPR025867">
    <property type="entry name" value="MnmE_helical"/>
</dbReference>
<dbReference type="SUPFAM" id="SSF103025">
    <property type="entry name" value="Folate-binding domain"/>
    <property type="match status" value="1"/>
</dbReference>
<dbReference type="GO" id="GO:0005525">
    <property type="term" value="F:GTP binding"/>
    <property type="evidence" value="ECO:0007669"/>
    <property type="project" value="UniProtKB-UniRule"/>
</dbReference>
<keyword evidence="3 6" id="KW-0547">Nucleotide-binding</keyword>
<dbReference type="GO" id="GO:0003924">
    <property type="term" value="F:GTPase activity"/>
    <property type="evidence" value="ECO:0007669"/>
    <property type="project" value="UniProtKB-UniRule"/>
</dbReference>
<dbReference type="Proteomes" id="UP000585327">
    <property type="component" value="Unassembled WGS sequence"/>
</dbReference>
<dbReference type="InterPro" id="IPR027368">
    <property type="entry name" value="MnmE_dom2"/>
</dbReference>
<feature type="binding site" evidence="6">
    <location>
        <begin position="240"/>
        <end position="246"/>
    </location>
    <ligand>
        <name>GTP</name>
        <dbReference type="ChEBI" id="CHEBI:37565"/>
    </ligand>
</feature>
<evidence type="ECO:0000313" key="11">
    <source>
        <dbReference type="EMBL" id="MBA4723771.1"/>
    </source>
</evidence>
<comment type="similarity">
    <text evidence="1 6 7">Belongs to the TRAFAC class TrmE-Era-EngA-EngB-Septin-like GTPase superfamily. TrmE GTPase family.</text>
</comment>
<comment type="caution">
    <text evidence="11">The sequence shown here is derived from an EMBL/GenBank/DDBJ whole genome shotgun (WGS) entry which is preliminary data.</text>
</comment>
<comment type="subcellular location">
    <subcellularLocation>
        <location evidence="6">Cytoplasm</location>
    </subcellularLocation>
</comment>
<dbReference type="EC" id="3.6.-.-" evidence="6"/>
<dbReference type="GO" id="GO:0002098">
    <property type="term" value="P:tRNA wobble uridine modification"/>
    <property type="evidence" value="ECO:0007669"/>
    <property type="project" value="TreeGrafter"/>
</dbReference>
<dbReference type="NCBIfam" id="TIGR00231">
    <property type="entry name" value="small_GTP"/>
    <property type="match status" value="1"/>
</dbReference>
<dbReference type="InterPro" id="IPR027266">
    <property type="entry name" value="TrmE/GcvT-like"/>
</dbReference>
<dbReference type="Gene3D" id="3.30.1360.120">
    <property type="entry name" value="Probable tRNA modification gtpase trme, domain 1"/>
    <property type="match status" value="1"/>
</dbReference>
<feature type="binding site" evidence="6">
    <location>
        <begin position="265"/>
        <end position="268"/>
    </location>
    <ligand>
        <name>GTP</name>
        <dbReference type="ChEBI" id="CHEBI:37565"/>
    </ligand>
</feature>
<dbReference type="InterPro" id="IPR018948">
    <property type="entry name" value="GTP-bd_TrmE_N"/>
</dbReference>
<evidence type="ECO:0000256" key="3">
    <source>
        <dbReference type="ARBA" id="ARBA00022741"/>
    </source>
</evidence>
<feature type="binding site" evidence="6">
    <location>
        <position position="20"/>
    </location>
    <ligand>
        <name>(6S)-5-formyl-5,6,7,8-tetrahydrofolate</name>
        <dbReference type="ChEBI" id="CHEBI:57457"/>
    </ligand>
</feature>
<keyword evidence="4 6" id="KW-0630">Potassium</keyword>
<feature type="binding site" evidence="6">
    <location>
        <begin position="221"/>
        <end position="226"/>
    </location>
    <ligand>
        <name>GTP</name>
        <dbReference type="ChEBI" id="CHEBI:37565"/>
    </ligand>
</feature>
<dbReference type="InterPro" id="IPR006073">
    <property type="entry name" value="GTP-bd"/>
</dbReference>
<gene>
    <name evidence="6 11" type="primary">mnmE</name>
    <name evidence="6" type="synonym">trmE</name>
    <name evidence="11" type="ORF">H2021_00995</name>
</gene>
<evidence type="ECO:0000259" key="8">
    <source>
        <dbReference type="Pfam" id="PF01926"/>
    </source>
</evidence>
<feature type="domain" description="G" evidence="8">
    <location>
        <begin position="214"/>
        <end position="324"/>
    </location>
</feature>
<dbReference type="GO" id="GO:0046872">
    <property type="term" value="F:metal ion binding"/>
    <property type="evidence" value="ECO:0007669"/>
    <property type="project" value="UniProtKB-KW"/>
</dbReference>
<keyword evidence="6" id="KW-0378">Hydrolase</keyword>
<dbReference type="PANTHER" id="PTHR42714">
    <property type="entry name" value="TRNA MODIFICATION GTPASE GTPBP3"/>
    <property type="match status" value="1"/>
</dbReference>
<dbReference type="Gene3D" id="3.40.50.300">
    <property type="entry name" value="P-loop containing nucleotide triphosphate hydrolases"/>
    <property type="match status" value="1"/>
</dbReference>
<dbReference type="InterPro" id="IPR031168">
    <property type="entry name" value="G_TrmE"/>
</dbReference>
<proteinExistence type="inferred from homology"/>
<evidence type="ECO:0000256" key="2">
    <source>
        <dbReference type="ARBA" id="ARBA00022694"/>
    </source>
</evidence>
<keyword evidence="2 6" id="KW-0819">tRNA processing</keyword>
<feature type="binding site" evidence="6">
    <location>
        <position position="116"/>
    </location>
    <ligand>
        <name>(6S)-5-formyl-5,6,7,8-tetrahydrofolate</name>
        <dbReference type="ChEBI" id="CHEBI:57457"/>
    </ligand>
</feature>
<dbReference type="GO" id="GO:0005737">
    <property type="term" value="C:cytoplasm"/>
    <property type="evidence" value="ECO:0007669"/>
    <property type="project" value="UniProtKB-SubCell"/>
</dbReference>
<evidence type="ECO:0000256" key="4">
    <source>
        <dbReference type="ARBA" id="ARBA00022958"/>
    </source>
</evidence>
<evidence type="ECO:0000256" key="6">
    <source>
        <dbReference type="HAMAP-Rule" id="MF_00379"/>
    </source>
</evidence>
<feature type="domain" description="GTP-binding protein TrmE N-terminal" evidence="9">
    <location>
        <begin position="4"/>
        <end position="116"/>
    </location>
</feature>
<comment type="cofactor">
    <cofactor evidence="6">
        <name>K(+)</name>
        <dbReference type="ChEBI" id="CHEBI:29103"/>
    </cofactor>
    <text evidence="6">Binds 1 potassium ion per subunit.</text>
</comment>
<feature type="binding site" evidence="6">
    <location>
        <position position="221"/>
    </location>
    <ligand>
        <name>K(+)</name>
        <dbReference type="ChEBI" id="CHEBI:29103"/>
    </ligand>
</feature>
<evidence type="ECO:0000313" key="12">
    <source>
        <dbReference type="Proteomes" id="UP000585327"/>
    </source>
</evidence>
<comment type="subunit">
    <text evidence="6">Homodimer. Heterotetramer of two MnmE and two MnmG subunits.</text>
</comment>
<dbReference type="SUPFAM" id="SSF52540">
    <property type="entry name" value="P-loop containing nucleoside triphosphate hydrolases"/>
    <property type="match status" value="1"/>
</dbReference>
<comment type="caution">
    <text evidence="6">Lacks conserved residue(s) required for the propagation of feature annotation.</text>
</comment>
<feature type="binding site" evidence="6">
    <location>
        <position position="245"/>
    </location>
    <ligand>
        <name>K(+)</name>
        <dbReference type="ChEBI" id="CHEBI:29103"/>
    </ligand>
</feature>
<reference evidence="11 12" key="1">
    <citation type="submission" date="2020-06" db="EMBL/GenBank/DDBJ databases">
        <title>Dysbiosis in marine aquaculture revealed through microbiome analysis: reverse ecology for environmental sustainability.</title>
        <authorList>
            <person name="Haro-Moreno J.M."/>
            <person name="Coutinho F.H."/>
            <person name="Zaragoza-Solas A."/>
            <person name="Picazo A."/>
            <person name="Almagro-Moreno S."/>
            <person name="Lopez-Perez M."/>
        </authorList>
    </citation>
    <scope>NUCLEOTIDE SEQUENCE [LARGE SCALE GENOMIC DNA]</scope>
    <source>
        <strain evidence="11">MCMED-G42</strain>
    </source>
</reference>
<feature type="binding site" evidence="6">
    <location>
        <position position="77"/>
    </location>
    <ligand>
        <name>(6S)-5-formyl-5,6,7,8-tetrahydrofolate</name>
        <dbReference type="ChEBI" id="CHEBI:57457"/>
    </ligand>
</feature>
<keyword evidence="6" id="KW-0963">Cytoplasm</keyword>
<dbReference type="SUPFAM" id="SSF116878">
    <property type="entry name" value="TrmE connector domain"/>
    <property type="match status" value="1"/>
</dbReference>
<dbReference type="Pfam" id="PF01926">
    <property type="entry name" value="MMR_HSR1"/>
    <property type="match status" value="1"/>
</dbReference>
<feature type="domain" description="MnmE helical" evidence="10">
    <location>
        <begin position="119"/>
        <end position="433"/>
    </location>
</feature>
<organism evidence="11 12">
    <name type="scientific">SAR86 cluster bacterium</name>
    <dbReference type="NCBI Taxonomy" id="2030880"/>
    <lineage>
        <taxon>Bacteria</taxon>
        <taxon>Pseudomonadati</taxon>
        <taxon>Pseudomonadota</taxon>
        <taxon>Gammaproteobacteria</taxon>
        <taxon>SAR86 cluster</taxon>
    </lineage>
</organism>
<dbReference type="Pfam" id="PF12631">
    <property type="entry name" value="MnmE_helical"/>
    <property type="match status" value="1"/>
</dbReference>
<evidence type="ECO:0000259" key="9">
    <source>
        <dbReference type="Pfam" id="PF10396"/>
    </source>
</evidence>
<dbReference type="Gene3D" id="1.20.120.430">
    <property type="entry name" value="tRNA modification GTPase MnmE domain 2"/>
    <property type="match status" value="1"/>
</dbReference>
<feature type="binding site" evidence="6">
    <location>
        <position position="242"/>
    </location>
    <ligand>
        <name>K(+)</name>
        <dbReference type="ChEBI" id="CHEBI:29103"/>
    </ligand>
</feature>
<dbReference type="InterPro" id="IPR005225">
    <property type="entry name" value="Small_GTP-bd"/>
</dbReference>
<keyword evidence="5 6" id="KW-0342">GTP-binding</keyword>
<dbReference type="PANTHER" id="PTHR42714:SF2">
    <property type="entry name" value="TRNA MODIFICATION GTPASE GTPBP3, MITOCHONDRIAL"/>
    <property type="match status" value="1"/>
</dbReference>
<sequence length="436" mass="48073">MSVVYALATPPAKSAICVFRVSGEGCLDALEGLFEKKPKEHGFFCVRDMYLNNEIVDSVGLISFKGPKSYTGEDSFEVYGHGSLGVMGLMMDAFQSFGFEEAGPGEFTKRAFLNNKLSLNESESVLDVINSTSKKEVLLASQSLSGKFTKEVFGISEAIDTIRVRVEGEIDFSDEDEVFLDDSLVSDLVLLIERLNVFIQGCYNKKELGSKKTVLFIGPPNSGKSSVFNRLLGFERALVSDVAGTTRDLIESEVFYNDLSFSVIDSAGIRSTADKIESRGIDFTVDGIDDADVIVAVFENTKVDLLVELEDRLKDKKVISVLNKIDLGGFEGADFDSKVSAKTGHGFDQFKNLIKDAFGEAYKKDSVYLVRDRHIKLFGLCLEGLNRAHEILQNNKEMEIAAEELRVSRSCLDDLVGRKTPDDVLGDIFSNFCIGK</sequence>
<evidence type="ECO:0000256" key="7">
    <source>
        <dbReference type="RuleBase" id="RU003313"/>
    </source>
</evidence>
<dbReference type="Pfam" id="PF10396">
    <property type="entry name" value="TrmE_N"/>
    <property type="match status" value="1"/>
</dbReference>
<keyword evidence="6" id="KW-0460">Magnesium</keyword>
<protein>
    <recommendedName>
        <fullName evidence="6">tRNA modification GTPase MnmE</fullName>
        <ecNumber evidence="6">3.6.-.-</ecNumber>
    </recommendedName>
</protein>
<dbReference type="CDD" id="cd14858">
    <property type="entry name" value="TrmE_N"/>
    <property type="match status" value="1"/>
</dbReference>
<feature type="binding site" evidence="6">
    <location>
        <position position="246"/>
    </location>
    <ligand>
        <name>Mg(2+)</name>
        <dbReference type="ChEBI" id="CHEBI:18420"/>
    </ligand>
</feature>